<proteinExistence type="predicted"/>
<evidence type="ECO:0000313" key="1">
    <source>
        <dbReference type="EMBL" id="GIY79770.1"/>
    </source>
</evidence>
<dbReference type="Proteomes" id="UP001054945">
    <property type="component" value="Unassembled WGS sequence"/>
</dbReference>
<accession>A0AAV4WEP0</accession>
<name>A0AAV4WEP0_CAEEX</name>
<reference evidence="1 2" key="1">
    <citation type="submission" date="2021-06" db="EMBL/GenBank/DDBJ databases">
        <title>Caerostris extrusa draft genome.</title>
        <authorList>
            <person name="Kono N."/>
            <person name="Arakawa K."/>
        </authorList>
    </citation>
    <scope>NUCLEOTIDE SEQUENCE [LARGE SCALE GENOMIC DNA]</scope>
</reference>
<protein>
    <submittedName>
        <fullName evidence="1">Uncharacterized protein</fullName>
    </submittedName>
</protein>
<evidence type="ECO:0000313" key="2">
    <source>
        <dbReference type="Proteomes" id="UP001054945"/>
    </source>
</evidence>
<comment type="caution">
    <text evidence="1">The sequence shown here is derived from an EMBL/GenBank/DDBJ whole genome shotgun (WGS) entry which is preliminary data.</text>
</comment>
<organism evidence="1 2">
    <name type="scientific">Caerostris extrusa</name>
    <name type="common">Bark spider</name>
    <name type="synonym">Caerostris bankana</name>
    <dbReference type="NCBI Taxonomy" id="172846"/>
    <lineage>
        <taxon>Eukaryota</taxon>
        <taxon>Metazoa</taxon>
        <taxon>Ecdysozoa</taxon>
        <taxon>Arthropoda</taxon>
        <taxon>Chelicerata</taxon>
        <taxon>Arachnida</taxon>
        <taxon>Araneae</taxon>
        <taxon>Araneomorphae</taxon>
        <taxon>Entelegynae</taxon>
        <taxon>Araneoidea</taxon>
        <taxon>Araneidae</taxon>
        <taxon>Caerostris</taxon>
    </lineage>
</organism>
<keyword evidence="2" id="KW-1185">Reference proteome</keyword>
<gene>
    <name evidence="1" type="ORF">CEXT_763751</name>
</gene>
<dbReference type="AlphaFoldDB" id="A0AAV4WEP0"/>
<sequence>MCSVTTPTPSSTSLDPSRDLFSLAGVACDDDDDDGDAQLHLRRCLFLCLIQRKLKTKDEAAKVKARAGEAKTHCRVKVCVKQMHHVVKNKVVSYEVM</sequence>
<dbReference type="EMBL" id="BPLR01015928">
    <property type="protein sequence ID" value="GIY79770.1"/>
    <property type="molecule type" value="Genomic_DNA"/>
</dbReference>